<proteinExistence type="predicted"/>
<reference evidence="7" key="1">
    <citation type="journal article" date="2014" name="Int. J. Syst. Evol. Microbiol.">
        <title>Complete genome sequence of Corynebacterium casei LMG S-19264T (=DSM 44701T), isolated from a smear-ripened cheese.</title>
        <authorList>
            <consortium name="US DOE Joint Genome Institute (JGI-PGF)"/>
            <person name="Walter F."/>
            <person name="Albersmeier A."/>
            <person name="Kalinowski J."/>
            <person name="Ruckert C."/>
        </authorList>
    </citation>
    <scope>NUCLEOTIDE SEQUENCE</scope>
    <source>
        <strain evidence="7">JCM 10088</strain>
    </source>
</reference>
<dbReference type="PANTHER" id="PTHR30250:SF11">
    <property type="entry name" value="O-ANTIGEN TRANSPORTER-RELATED"/>
    <property type="match status" value="1"/>
</dbReference>
<dbReference type="Proteomes" id="UP000610960">
    <property type="component" value="Unassembled WGS sequence"/>
</dbReference>
<name>A0A830GTQ2_9CREN</name>
<feature type="transmembrane region" description="Helical" evidence="6">
    <location>
        <begin position="395"/>
        <end position="415"/>
    </location>
</feature>
<feature type="transmembrane region" description="Helical" evidence="6">
    <location>
        <begin position="371"/>
        <end position="389"/>
    </location>
</feature>
<comment type="caution">
    <text evidence="7">The sequence shown here is derived from an EMBL/GenBank/DDBJ whole genome shotgun (WGS) entry which is preliminary data.</text>
</comment>
<feature type="transmembrane region" description="Helical" evidence="6">
    <location>
        <begin position="338"/>
        <end position="364"/>
    </location>
</feature>
<keyword evidence="4 6" id="KW-1133">Transmembrane helix</keyword>
<dbReference type="AlphaFoldDB" id="A0A830GTQ2"/>
<feature type="transmembrane region" description="Helical" evidence="6">
    <location>
        <begin position="427"/>
        <end position="445"/>
    </location>
</feature>
<keyword evidence="3 6" id="KW-0812">Transmembrane</keyword>
<dbReference type="RefSeq" id="WP_188595501.1">
    <property type="nucleotide sequence ID" value="NZ_BMNL01000001.1"/>
</dbReference>
<keyword evidence="5 6" id="KW-0472">Membrane</keyword>
<dbReference type="GO" id="GO:0005886">
    <property type="term" value="C:plasma membrane"/>
    <property type="evidence" value="ECO:0007669"/>
    <property type="project" value="UniProtKB-SubCell"/>
</dbReference>
<feature type="transmembrane region" description="Helical" evidence="6">
    <location>
        <begin position="127"/>
        <end position="149"/>
    </location>
</feature>
<evidence type="ECO:0000256" key="1">
    <source>
        <dbReference type="ARBA" id="ARBA00004651"/>
    </source>
</evidence>
<feature type="transmembrane region" description="Helical" evidence="6">
    <location>
        <begin position="185"/>
        <end position="208"/>
    </location>
</feature>
<feature type="transmembrane region" description="Helical" evidence="6">
    <location>
        <begin position="89"/>
        <end position="115"/>
    </location>
</feature>
<dbReference type="InterPro" id="IPR050833">
    <property type="entry name" value="Poly_Biosynth_Transport"/>
</dbReference>
<feature type="transmembrane region" description="Helical" evidence="6">
    <location>
        <begin position="303"/>
        <end position="326"/>
    </location>
</feature>
<comment type="subcellular location">
    <subcellularLocation>
        <location evidence="1">Cell membrane</location>
        <topology evidence="1">Multi-pass membrane protein</topology>
    </subcellularLocation>
</comment>
<sequence length="491" mass="52702">MRPTAKPREESRVMGIILNYAQTLVNYGLAVAYVIVLTRYVPIEQYGYYNAIVSFVAIISLFFPTLGVDNAIAREAAGTHARGGDVIPYYSALASLTMFLSIMYAVALIFLAPILRYHGVPSYLVPIVYLLAAGIIINVLVGPMGFYLWSTQRTATQGLGSTIGSLTYRLAQIALILAMRNVYAIAIASLLGNLATLIFFLVHVRVAPRVIEGFRLLRGRLRSFFNSGFQYWIASYLGSLSGNILSYLVFLFLGPTPSALFGISVVMTGAVGGFSAAVGNVFGSSASHAWGMGLDVGEMAKRYALSAVAAASLLSSLAVLLAPLLVPLGVLVGNYVAALPYAMLFMGTASLSSLDSVYMTYYWVEGRGWLAVERTAVGAVITIAIYVAAAGRLGLYAAVLSSYVGMAVTSILYWINNRPWGARMVSTIVVSLAVPASAAITYALGMWPAPQALAVLLLILFLLAVKPLDWDSLGQFPPLLRPIVKHFARRG</sequence>
<dbReference type="Pfam" id="PF01943">
    <property type="entry name" value="Polysacc_synt"/>
    <property type="match status" value="1"/>
</dbReference>
<evidence type="ECO:0000313" key="8">
    <source>
        <dbReference type="Proteomes" id="UP000610960"/>
    </source>
</evidence>
<feature type="transmembrane region" description="Helical" evidence="6">
    <location>
        <begin position="48"/>
        <end position="68"/>
    </location>
</feature>
<evidence type="ECO:0000256" key="3">
    <source>
        <dbReference type="ARBA" id="ARBA00022692"/>
    </source>
</evidence>
<evidence type="ECO:0000256" key="4">
    <source>
        <dbReference type="ARBA" id="ARBA00022989"/>
    </source>
</evidence>
<protein>
    <recommendedName>
        <fullName evidence="9">Polysaccharide biosynthesis protein</fullName>
    </recommendedName>
</protein>
<keyword evidence="2" id="KW-1003">Cell membrane</keyword>
<gene>
    <name evidence="7" type="ORF">GCM10007981_00750</name>
</gene>
<dbReference type="PANTHER" id="PTHR30250">
    <property type="entry name" value="PST FAMILY PREDICTED COLANIC ACID TRANSPORTER"/>
    <property type="match status" value="1"/>
</dbReference>
<evidence type="ECO:0000313" key="7">
    <source>
        <dbReference type="EMBL" id="GGP18968.1"/>
    </source>
</evidence>
<feature type="transmembrane region" description="Helical" evidence="6">
    <location>
        <begin position="229"/>
        <end position="253"/>
    </location>
</feature>
<feature type="transmembrane region" description="Helical" evidence="6">
    <location>
        <begin position="451"/>
        <end position="468"/>
    </location>
</feature>
<feature type="transmembrane region" description="Helical" evidence="6">
    <location>
        <begin position="12"/>
        <end position="36"/>
    </location>
</feature>
<dbReference type="InterPro" id="IPR002797">
    <property type="entry name" value="Polysacc_synth"/>
</dbReference>
<feature type="transmembrane region" description="Helical" evidence="6">
    <location>
        <begin position="259"/>
        <end position="282"/>
    </location>
</feature>
<dbReference type="EMBL" id="BMNL01000001">
    <property type="protein sequence ID" value="GGP18968.1"/>
    <property type="molecule type" value="Genomic_DNA"/>
</dbReference>
<dbReference type="OrthoDB" id="29185at2157"/>
<organism evidence="7 8">
    <name type="scientific">Thermocladium modestius</name>
    <dbReference type="NCBI Taxonomy" id="62609"/>
    <lineage>
        <taxon>Archaea</taxon>
        <taxon>Thermoproteota</taxon>
        <taxon>Thermoprotei</taxon>
        <taxon>Thermoproteales</taxon>
        <taxon>Thermoproteaceae</taxon>
        <taxon>Thermocladium</taxon>
    </lineage>
</organism>
<keyword evidence="8" id="KW-1185">Reference proteome</keyword>
<accession>A0A830GTQ2</accession>
<evidence type="ECO:0000256" key="6">
    <source>
        <dbReference type="SAM" id="Phobius"/>
    </source>
</evidence>
<reference evidence="7" key="2">
    <citation type="submission" date="2020-09" db="EMBL/GenBank/DDBJ databases">
        <authorList>
            <person name="Sun Q."/>
            <person name="Ohkuma M."/>
        </authorList>
    </citation>
    <scope>NUCLEOTIDE SEQUENCE</scope>
    <source>
        <strain evidence="7">JCM 10088</strain>
    </source>
</reference>
<evidence type="ECO:0000256" key="2">
    <source>
        <dbReference type="ARBA" id="ARBA00022475"/>
    </source>
</evidence>
<evidence type="ECO:0000256" key="5">
    <source>
        <dbReference type="ARBA" id="ARBA00023136"/>
    </source>
</evidence>
<evidence type="ECO:0008006" key="9">
    <source>
        <dbReference type="Google" id="ProtNLM"/>
    </source>
</evidence>